<proteinExistence type="predicted"/>
<dbReference type="Proteomes" id="UP000245462">
    <property type="component" value="Unassembled WGS sequence"/>
</dbReference>
<gene>
    <name evidence="1" type="ORF">C7382_106129</name>
</gene>
<evidence type="ECO:0000313" key="2">
    <source>
        <dbReference type="Proteomes" id="UP000245462"/>
    </source>
</evidence>
<keyword evidence="2" id="KW-1185">Reference proteome</keyword>
<accession>A0A2U1FHM0</accession>
<reference evidence="1 2" key="1">
    <citation type="submission" date="2018-04" db="EMBL/GenBank/DDBJ databases">
        <title>Genomic Encyclopedia of Type Strains, Phase IV (KMG-IV): sequencing the most valuable type-strain genomes for metagenomic binning, comparative biology and taxonomic classification.</title>
        <authorList>
            <person name="Goeker M."/>
        </authorList>
    </citation>
    <scope>NUCLEOTIDE SEQUENCE [LARGE SCALE GENOMIC DNA]</scope>
    <source>
        <strain evidence="1 2">DSM 28520</strain>
    </source>
</reference>
<comment type="caution">
    <text evidence="1">The sequence shown here is derived from an EMBL/GenBank/DDBJ whole genome shotgun (WGS) entry which is preliminary data.</text>
</comment>
<sequence length="99" mass="11535">MLYKQWHRFHFRVQDIAWINSYFYSCDITLIPQKYRGGSLAQGACTKGKMAVFSSGNAPQTGRNMPRIQVKTRAIFISFWRHFRKIYAPNRKIFGASLG</sequence>
<organism evidence="1 2">
    <name type="scientific">Porphyromonas loveana</name>
    <dbReference type="NCBI Taxonomy" id="1884669"/>
    <lineage>
        <taxon>Bacteria</taxon>
        <taxon>Pseudomonadati</taxon>
        <taxon>Bacteroidota</taxon>
        <taxon>Bacteroidia</taxon>
        <taxon>Bacteroidales</taxon>
        <taxon>Porphyromonadaceae</taxon>
        <taxon>Porphyromonas</taxon>
    </lineage>
</organism>
<dbReference type="AlphaFoldDB" id="A0A2U1FHM0"/>
<protein>
    <submittedName>
        <fullName evidence="1">Uncharacterized protein</fullName>
    </submittedName>
</protein>
<dbReference type="EMBL" id="QEKY01000006">
    <property type="protein sequence ID" value="PVZ11665.1"/>
    <property type="molecule type" value="Genomic_DNA"/>
</dbReference>
<evidence type="ECO:0000313" key="1">
    <source>
        <dbReference type="EMBL" id="PVZ11665.1"/>
    </source>
</evidence>
<name>A0A2U1FHM0_9PORP</name>